<evidence type="ECO:0000259" key="7">
    <source>
        <dbReference type="PROSITE" id="PS50865"/>
    </source>
</evidence>
<keyword evidence="2 5" id="KW-0863">Zinc-finger</keyword>
<keyword evidence="1" id="KW-0479">Metal-binding</keyword>
<evidence type="ECO:0000256" key="4">
    <source>
        <dbReference type="ARBA" id="ARBA00038101"/>
    </source>
</evidence>
<gene>
    <name evidence="8" type="ORF">THAOC_02075</name>
</gene>
<accession>K0TGS7</accession>
<organism evidence="8 9">
    <name type="scientific">Thalassiosira oceanica</name>
    <name type="common">Marine diatom</name>
    <dbReference type="NCBI Taxonomy" id="159749"/>
    <lineage>
        <taxon>Eukaryota</taxon>
        <taxon>Sar</taxon>
        <taxon>Stramenopiles</taxon>
        <taxon>Ochrophyta</taxon>
        <taxon>Bacillariophyta</taxon>
        <taxon>Coscinodiscophyceae</taxon>
        <taxon>Thalassiosirophycidae</taxon>
        <taxon>Thalassiosirales</taxon>
        <taxon>Thalassiosiraceae</taxon>
        <taxon>Thalassiosira</taxon>
    </lineage>
</organism>
<dbReference type="EMBL" id="AGNL01002481">
    <property type="protein sequence ID" value="EJK76179.1"/>
    <property type="molecule type" value="Genomic_DNA"/>
</dbReference>
<evidence type="ECO:0000256" key="1">
    <source>
        <dbReference type="ARBA" id="ARBA00022723"/>
    </source>
</evidence>
<dbReference type="InterPro" id="IPR050767">
    <property type="entry name" value="Sel1_AlgK"/>
</dbReference>
<dbReference type="OrthoDB" id="2148946at2759"/>
<evidence type="ECO:0000313" key="9">
    <source>
        <dbReference type="Proteomes" id="UP000266841"/>
    </source>
</evidence>
<dbReference type="AlphaFoldDB" id="K0TGS7"/>
<dbReference type="GO" id="GO:0008270">
    <property type="term" value="F:zinc ion binding"/>
    <property type="evidence" value="ECO:0007669"/>
    <property type="project" value="UniProtKB-KW"/>
</dbReference>
<dbReference type="eggNOG" id="KOG1550">
    <property type="taxonomic scope" value="Eukaryota"/>
</dbReference>
<evidence type="ECO:0000256" key="2">
    <source>
        <dbReference type="ARBA" id="ARBA00022771"/>
    </source>
</evidence>
<feature type="compositionally biased region" description="Basic and acidic residues" evidence="6">
    <location>
        <begin position="491"/>
        <end position="500"/>
    </location>
</feature>
<name>K0TGS7_THAOC</name>
<dbReference type="SMART" id="SM00671">
    <property type="entry name" value="SEL1"/>
    <property type="match status" value="6"/>
</dbReference>
<feature type="region of interest" description="Disordered" evidence="6">
    <location>
        <begin position="404"/>
        <end position="572"/>
    </location>
</feature>
<feature type="domain" description="MYND-type" evidence="7">
    <location>
        <begin position="14"/>
        <end position="55"/>
    </location>
</feature>
<dbReference type="Proteomes" id="UP000266841">
    <property type="component" value="Unassembled WGS sequence"/>
</dbReference>
<dbReference type="SUPFAM" id="SSF144232">
    <property type="entry name" value="HIT/MYND zinc finger-like"/>
    <property type="match status" value="2"/>
</dbReference>
<evidence type="ECO:0000313" key="8">
    <source>
        <dbReference type="EMBL" id="EJK76179.1"/>
    </source>
</evidence>
<reference evidence="8 9" key="1">
    <citation type="journal article" date="2012" name="Genome Biol.">
        <title>Genome and low-iron response of an oceanic diatom adapted to chronic iron limitation.</title>
        <authorList>
            <person name="Lommer M."/>
            <person name="Specht M."/>
            <person name="Roy A.S."/>
            <person name="Kraemer L."/>
            <person name="Andreson R."/>
            <person name="Gutowska M.A."/>
            <person name="Wolf J."/>
            <person name="Bergner S.V."/>
            <person name="Schilhabel M.B."/>
            <person name="Klostermeier U.C."/>
            <person name="Beiko R.G."/>
            <person name="Rosenstiel P."/>
            <person name="Hippler M."/>
            <person name="Laroche J."/>
        </authorList>
    </citation>
    <scope>NUCLEOTIDE SEQUENCE [LARGE SCALE GENOMIC DNA]</scope>
    <source>
        <strain evidence="8 9">CCMP1005</strain>
    </source>
</reference>
<dbReference type="Gene3D" id="6.10.140.2220">
    <property type="match status" value="2"/>
</dbReference>
<dbReference type="Pfam" id="PF01753">
    <property type="entry name" value="zf-MYND"/>
    <property type="match status" value="2"/>
</dbReference>
<dbReference type="PANTHER" id="PTHR11102:SF160">
    <property type="entry name" value="ERAD-ASSOCIATED E3 UBIQUITIN-PROTEIN LIGASE COMPONENT HRD3"/>
    <property type="match status" value="1"/>
</dbReference>
<keyword evidence="9" id="KW-1185">Reference proteome</keyword>
<dbReference type="InterPro" id="IPR011990">
    <property type="entry name" value="TPR-like_helical_dom_sf"/>
</dbReference>
<dbReference type="InterPro" id="IPR002893">
    <property type="entry name" value="Znf_MYND"/>
</dbReference>
<feature type="compositionally biased region" description="Low complexity" evidence="6">
    <location>
        <begin position="412"/>
        <end position="429"/>
    </location>
</feature>
<feature type="compositionally biased region" description="Polar residues" evidence="6">
    <location>
        <begin position="533"/>
        <end position="547"/>
    </location>
</feature>
<dbReference type="InterPro" id="IPR006597">
    <property type="entry name" value="Sel1-like"/>
</dbReference>
<feature type="region of interest" description="Disordered" evidence="6">
    <location>
        <begin position="307"/>
        <end position="336"/>
    </location>
</feature>
<comment type="caution">
    <text evidence="8">The sequence shown here is derived from an EMBL/GenBank/DDBJ whole genome shotgun (WGS) entry which is preliminary data.</text>
</comment>
<feature type="compositionally biased region" description="Basic and acidic residues" evidence="6">
    <location>
        <begin position="555"/>
        <end position="565"/>
    </location>
</feature>
<feature type="domain" description="MYND-type" evidence="7">
    <location>
        <begin position="663"/>
        <end position="704"/>
    </location>
</feature>
<evidence type="ECO:0000256" key="6">
    <source>
        <dbReference type="SAM" id="MobiDB-lite"/>
    </source>
</evidence>
<dbReference type="Gene3D" id="1.25.40.10">
    <property type="entry name" value="Tetratricopeptide repeat domain"/>
    <property type="match status" value="2"/>
</dbReference>
<feature type="compositionally biased region" description="Basic and acidic residues" evidence="6">
    <location>
        <begin position="508"/>
        <end position="532"/>
    </location>
</feature>
<dbReference type="PROSITE" id="PS50865">
    <property type="entry name" value="ZF_MYND_2"/>
    <property type="match status" value="2"/>
</dbReference>
<dbReference type="PANTHER" id="PTHR11102">
    <property type="entry name" value="SEL-1-LIKE PROTEIN"/>
    <property type="match status" value="1"/>
</dbReference>
<dbReference type="Pfam" id="PF08238">
    <property type="entry name" value="Sel1"/>
    <property type="match status" value="5"/>
</dbReference>
<feature type="non-terminal residue" evidence="8">
    <location>
        <position position="984"/>
    </location>
</feature>
<dbReference type="SUPFAM" id="SSF81901">
    <property type="entry name" value="HCP-like"/>
    <property type="match status" value="2"/>
</dbReference>
<sequence>MSCVPVADDGDEICANCGKQGSDAVKLKDCMACRLVKYCGVDCQKAHRKQHKKVCKRRATELKDEQLYSQGHERPEGDFCPICTLPIPLPMEEHSGFNVCCMKRICGGCNLAAQKRGMHDCAFCRAPLPENDADSMAMVQARVRKNDAEAINYLGEKYCHGHLGLQKDVRKGVELYTEAAELGSIQALFNLGAAYYFGNGVEKNTAKVVELYEKAAMHGHVESRCNLGCSEGQKQEHDRAVRHFMISAKMGDKASLDNIKRAFKAGVATKELYTEALKGYQDAVEGMKSHDRDEAIRSQSRHLVPVLSSSSLRPEASMARSSLGDPRTRKVRPWDGPGALVSPDDAWKILIPSCLSRYPARPMYFGATDGRPQGEIRYSIEYLNSVSKDSFLAASSDLPWTSTAVEEKRKGTTSSTAGSATPSAALSGGDRVRTTRRRPSIGRSLAPLTWARASPPADLTQPAGGQPLASIRRASRPSLSTCERLFSRPPCPEHPRRAKECWMGGEGEGGREKDRRGRFNEVSDRFQLERNIGRSSQDSSKITSAESKLSPDPARSTEAKRERTTHTGTADQLTRRQELVGVRPSGQRLGCDEILSSRPAWPPLATQLGPPSRTTRAAAFAHFLTPSNTFFVHSKITGTLNLTMSYVGVPDVVPVVDDGDEICANCGKRGSDTVKLKNCTACRIVKYCGVDCQKAHRKQHRRLFVACCMQRICYGCDFAVKKRGMLDCAFCRAPLPGNSDRAGALAMVQARVAKKDPVAINFLGEKHFHGQLELQKDARKAVELWTEAAELGNAEALFNLGVAHSNGHGVQQDMVKAFQFYNKAAMQGHAQSRHKLGYFEEEKGNYDRAVRHWLISAKMGHKDSVQNIKTAFMAGLATKEQCAEALKGYQDAVEEMKRGATLQIGQNDHTKTWASAEAHERVPQYKVTAKALRGMCPVILQKPFTDNSAEKHAMVQARVEKKPVAMDKTSGTIFLAWIAEGHEG</sequence>
<proteinExistence type="inferred from homology"/>
<dbReference type="PROSITE" id="PS01360">
    <property type="entry name" value="ZF_MYND_1"/>
    <property type="match status" value="1"/>
</dbReference>
<protein>
    <recommendedName>
        <fullName evidence="7">MYND-type domain-containing protein</fullName>
    </recommendedName>
</protein>
<evidence type="ECO:0000256" key="3">
    <source>
        <dbReference type="ARBA" id="ARBA00022833"/>
    </source>
</evidence>
<comment type="similarity">
    <text evidence="4">Belongs to the sel-1 family.</text>
</comment>
<keyword evidence="3" id="KW-0862">Zinc</keyword>
<evidence type="ECO:0000256" key="5">
    <source>
        <dbReference type="PROSITE-ProRule" id="PRU00134"/>
    </source>
</evidence>